<comment type="caution">
    <text evidence="2">The sequence shown here is derived from an EMBL/GenBank/DDBJ whole genome shotgun (WGS) entry which is preliminary data.</text>
</comment>
<dbReference type="AlphaFoldDB" id="A0ABD7VFT0"/>
<dbReference type="RefSeq" id="WP_150596967.1">
    <property type="nucleotide sequence ID" value="NZ_CABVIJ010000010.1"/>
</dbReference>
<evidence type="ECO:0008006" key="4">
    <source>
        <dbReference type="Google" id="ProtNLM"/>
    </source>
</evidence>
<dbReference type="EMBL" id="CABVIJ010000010">
    <property type="protein sequence ID" value="VVO94703.1"/>
    <property type="molecule type" value="Genomic_DNA"/>
</dbReference>
<sequence length="1166" mass="127969">MTGPVKHQFSIQDSVVVTNIGDAPNPSTDSTIDFDRDASDSGKTSSHSKPNQLKELDDLFGPLQFGASTITRRSLDALGATVNGQPLTGDNTHFRIPRRSFTNSLQFSYSEIEKRTKVTTLGKNYLLPTFLYELASARPADAPPVIREEADVPPEASGFRKKTIQLLNAAQKIDLRRVSASPTNYPYWALVRQYSVLGPSLGIQLFGIWMGLRGINDALKAKNETDAFFNGIGLVTEGASIAVDVVTTRVGTSLIKTGSDAFNDFARTRAGLRWSRSGGLIGGALTLPFDIMSAVKEFKTAESKSGKEATAHYVSAGLNIASAAMTVILGSAAMAGFSFAGPVGLIAGAMMAIGSQVYGAVSLVDDIDDYIELTLEERWRTGWFTFVFMEADRHILDRYEIAKARAAHSSQLKATARKYLDETMKNTTEAVVNGAFEVTLLPRREYTTNWGLKTSKIVYVPQIRDTDDLIDARDGVTTQTPGAVLGSAENGKNILWLLGGGNDTVRGVEKKPNVFYFTDGRKDLTGGAENDRFIAQDAAQVLYGADPDDENHSTLRGGDGHNSLEFIGEQTFKADGRGYDIDLSAGTLHVFTPDASAEDGNRYAFKALLERINEIHTLGNGTTTVTGSREADVIVAQGKDTIHAGAGDDTLYLHKDGAAAFGESGQDTYNIPLTINNVSITEDGVEESAIVLDWRMDLIETWRVVKTTLEVTLKFDFDDARTSKLYVHDVYRQSDDVRLLINNKLTFVTRDKCHLKPDLPAQITGDQSVEIFAIVTREAGPEPVTIVDQYLAPHVPANTFTDYYVQRHSSASSFTSGRSAPLYGTRIFLDYDSCELTGVQARYETEVDWVRSSPTDKIDIECGLSFYFGNKVVVIARFANHKEMTLEDALLKIVNNQINHAYSLVFRDGKVHNVHLTKEMAAAPRTYVYSRGRSSLSFANIALPLKMNPKPYIFRLPEQAPYELGARNSCSQLTFHPGQSGITSIEGNGGNYLVHLCKRMILRLSTPGGFANAAHRLDYSSTWDLDAQALGSVTIELQGTQLYLGSTTVHVPEYGGDDLVDQMSIIGAHGIIHTVDLIFDMIYIGGLDGRYFEPPKDDKSPWPDEFADIADKELRVNHIIMADGSAGYLKYNLAQRKWILSSDPSRDISYSQLLVLNRCEHQLGKA</sequence>
<reference evidence="2 3" key="1">
    <citation type="submission" date="2019-09" db="EMBL/GenBank/DDBJ databases">
        <authorList>
            <person name="Chandra G."/>
            <person name="Truman W A."/>
        </authorList>
    </citation>
    <scope>NUCLEOTIDE SEQUENCE [LARGE SCALE GENOMIC DNA]</scope>
    <source>
        <strain evidence="2">PS732</strain>
    </source>
</reference>
<gene>
    <name evidence="2" type="ORF">PS732_02538</name>
</gene>
<evidence type="ECO:0000256" key="1">
    <source>
        <dbReference type="SAM" id="MobiDB-lite"/>
    </source>
</evidence>
<protein>
    <recommendedName>
        <fullName evidence="4">Calcium-binding protein</fullName>
    </recommendedName>
</protein>
<dbReference type="SUPFAM" id="SSF51120">
    <property type="entry name" value="beta-Roll"/>
    <property type="match status" value="2"/>
</dbReference>
<feature type="compositionally biased region" description="Polar residues" evidence="1">
    <location>
        <begin position="41"/>
        <end position="51"/>
    </location>
</feature>
<organism evidence="2 3">
    <name type="scientific">Pseudomonas fluorescens</name>
    <dbReference type="NCBI Taxonomy" id="294"/>
    <lineage>
        <taxon>Bacteria</taxon>
        <taxon>Pseudomonadati</taxon>
        <taxon>Pseudomonadota</taxon>
        <taxon>Gammaproteobacteria</taxon>
        <taxon>Pseudomonadales</taxon>
        <taxon>Pseudomonadaceae</taxon>
        <taxon>Pseudomonas</taxon>
    </lineage>
</organism>
<dbReference type="Proteomes" id="UP000325779">
    <property type="component" value="Unassembled WGS sequence"/>
</dbReference>
<evidence type="ECO:0000313" key="3">
    <source>
        <dbReference type="Proteomes" id="UP000325779"/>
    </source>
</evidence>
<proteinExistence type="predicted"/>
<feature type="region of interest" description="Disordered" evidence="1">
    <location>
        <begin position="17"/>
        <end position="53"/>
    </location>
</feature>
<accession>A0ABD7VFT0</accession>
<dbReference type="InterPro" id="IPR011049">
    <property type="entry name" value="Serralysin-like_metalloprot_C"/>
</dbReference>
<evidence type="ECO:0000313" key="2">
    <source>
        <dbReference type="EMBL" id="VVO94703.1"/>
    </source>
</evidence>
<name>A0ABD7VFT0_PSEFL</name>